<keyword evidence="6" id="KW-0949">S-adenosyl-L-methionine</keyword>
<evidence type="ECO:0000256" key="13">
    <source>
        <dbReference type="SAM" id="MobiDB-lite"/>
    </source>
</evidence>
<accession>A0A517PE77</accession>
<evidence type="ECO:0000256" key="7">
    <source>
        <dbReference type="ARBA" id="ARBA00022723"/>
    </source>
</evidence>
<proteinExistence type="inferred from homology"/>
<keyword evidence="7" id="KW-0479">Metal-binding</keyword>
<feature type="domain" description="Hen1 N-terminal" evidence="15">
    <location>
        <begin position="1"/>
        <end position="244"/>
    </location>
</feature>
<dbReference type="InterPro" id="IPR026610">
    <property type="entry name" value="Hen1"/>
</dbReference>
<feature type="region of interest" description="Disordered" evidence="13">
    <location>
        <begin position="451"/>
        <end position="475"/>
    </location>
</feature>
<keyword evidence="17" id="KW-1185">Reference proteome</keyword>
<evidence type="ECO:0000259" key="14">
    <source>
        <dbReference type="Pfam" id="PF08242"/>
    </source>
</evidence>
<evidence type="ECO:0000256" key="1">
    <source>
        <dbReference type="ARBA" id="ARBA00001946"/>
    </source>
</evidence>
<dbReference type="GO" id="GO:0090486">
    <property type="term" value="F:small RNA 2'-O-methyltransferase activity"/>
    <property type="evidence" value="ECO:0007669"/>
    <property type="project" value="UniProtKB-EC"/>
</dbReference>
<keyword evidence="16" id="KW-0436">Ligase</keyword>
<dbReference type="GO" id="GO:0016874">
    <property type="term" value="F:ligase activity"/>
    <property type="evidence" value="ECO:0007669"/>
    <property type="project" value="UniProtKB-KW"/>
</dbReference>
<gene>
    <name evidence="16" type="ORF">CA12_38030</name>
</gene>
<evidence type="ECO:0000313" key="16">
    <source>
        <dbReference type="EMBL" id="QDT17673.1"/>
    </source>
</evidence>
<evidence type="ECO:0000256" key="9">
    <source>
        <dbReference type="ARBA" id="ARBA00022884"/>
    </source>
</evidence>
<dbReference type="CDD" id="cd02440">
    <property type="entry name" value="AdoMet_MTases"/>
    <property type="match status" value="1"/>
</dbReference>
<dbReference type="InterPro" id="IPR013217">
    <property type="entry name" value="Methyltransf_12"/>
</dbReference>
<evidence type="ECO:0000256" key="6">
    <source>
        <dbReference type="ARBA" id="ARBA00022691"/>
    </source>
</evidence>
<organism evidence="16 17">
    <name type="scientific">Alienimonas californiensis</name>
    <dbReference type="NCBI Taxonomy" id="2527989"/>
    <lineage>
        <taxon>Bacteria</taxon>
        <taxon>Pseudomonadati</taxon>
        <taxon>Planctomycetota</taxon>
        <taxon>Planctomycetia</taxon>
        <taxon>Planctomycetales</taxon>
        <taxon>Planctomycetaceae</taxon>
        <taxon>Alienimonas</taxon>
    </lineage>
</organism>
<keyword evidence="9" id="KW-0694">RNA-binding</keyword>
<dbReference type="NCBIfam" id="TIGR04074">
    <property type="entry name" value="bacter_Hen1"/>
    <property type="match status" value="1"/>
</dbReference>
<dbReference type="EC" id="2.1.1.386" evidence="11"/>
<dbReference type="InterPro" id="IPR038546">
    <property type="entry name" value="Hen1_N_sf"/>
</dbReference>
<reference evidence="16 17" key="1">
    <citation type="submission" date="2019-02" db="EMBL/GenBank/DDBJ databases">
        <title>Deep-cultivation of Planctomycetes and their phenomic and genomic characterization uncovers novel biology.</title>
        <authorList>
            <person name="Wiegand S."/>
            <person name="Jogler M."/>
            <person name="Boedeker C."/>
            <person name="Pinto D."/>
            <person name="Vollmers J."/>
            <person name="Rivas-Marin E."/>
            <person name="Kohn T."/>
            <person name="Peeters S.H."/>
            <person name="Heuer A."/>
            <person name="Rast P."/>
            <person name="Oberbeckmann S."/>
            <person name="Bunk B."/>
            <person name="Jeske O."/>
            <person name="Meyerdierks A."/>
            <person name="Storesund J.E."/>
            <person name="Kallscheuer N."/>
            <person name="Luecker S."/>
            <person name="Lage O.M."/>
            <person name="Pohl T."/>
            <person name="Merkel B.J."/>
            <person name="Hornburger P."/>
            <person name="Mueller R.-W."/>
            <person name="Bruemmer F."/>
            <person name="Labrenz M."/>
            <person name="Spormann A.M."/>
            <person name="Op den Camp H."/>
            <person name="Overmann J."/>
            <person name="Amann R."/>
            <person name="Jetten M.S.M."/>
            <person name="Mascher T."/>
            <person name="Medema M.H."/>
            <person name="Devos D.P."/>
            <person name="Kaster A.-K."/>
            <person name="Ovreas L."/>
            <person name="Rohde M."/>
            <person name="Galperin M.Y."/>
            <person name="Jogler C."/>
        </authorList>
    </citation>
    <scope>NUCLEOTIDE SEQUENCE [LARGE SCALE GENOMIC DNA]</scope>
    <source>
        <strain evidence="16 17">CA12</strain>
    </source>
</reference>
<dbReference type="KEGG" id="acaf:CA12_38030"/>
<dbReference type="EMBL" id="CP036265">
    <property type="protein sequence ID" value="QDT17673.1"/>
    <property type="molecule type" value="Genomic_DNA"/>
</dbReference>
<dbReference type="Gene3D" id="3.40.50.150">
    <property type="entry name" value="Vaccinia Virus protein VP39"/>
    <property type="match status" value="1"/>
</dbReference>
<dbReference type="Proteomes" id="UP000318741">
    <property type="component" value="Chromosome"/>
</dbReference>
<feature type="region of interest" description="Disordered" evidence="13">
    <location>
        <begin position="249"/>
        <end position="271"/>
    </location>
</feature>
<dbReference type="Pfam" id="PF08242">
    <property type="entry name" value="Methyltransf_12"/>
    <property type="match status" value="1"/>
</dbReference>
<evidence type="ECO:0000256" key="4">
    <source>
        <dbReference type="ARBA" id="ARBA00022603"/>
    </source>
</evidence>
<evidence type="ECO:0000256" key="3">
    <source>
        <dbReference type="ARBA" id="ARBA00021330"/>
    </source>
</evidence>
<keyword evidence="10" id="KW-0943">RNA-mediated gene silencing</keyword>
<keyword evidence="4" id="KW-0489">Methyltransferase</keyword>
<evidence type="ECO:0000256" key="8">
    <source>
        <dbReference type="ARBA" id="ARBA00022842"/>
    </source>
</evidence>
<feature type="domain" description="Methyltransferase type 12" evidence="14">
    <location>
        <begin position="297"/>
        <end position="396"/>
    </location>
</feature>
<comment type="similarity">
    <text evidence="2">Belongs to the methyltransferase superfamily. HEN1 family.</text>
</comment>
<dbReference type="InterPro" id="IPR029063">
    <property type="entry name" value="SAM-dependent_MTases_sf"/>
</dbReference>
<dbReference type="GO" id="GO:0001510">
    <property type="term" value="P:RNA methylation"/>
    <property type="evidence" value="ECO:0007669"/>
    <property type="project" value="InterPro"/>
</dbReference>
<evidence type="ECO:0000256" key="5">
    <source>
        <dbReference type="ARBA" id="ARBA00022679"/>
    </source>
</evidence>
<evidence type="ECO:0000313" key="17">
    <source>
        <dbReference type="Proteomes" id="UP000318741"/>
    </source>
</evidence>
<dbReference type="Pfam" id="PF12623">
    <property type="entry name" value="Hen1_L"/>
    <property type="match status" value="1"/>
</dbReference>
<dbReference type="GO" id="GO:0003723">
    <property type="term" value="F:RNA binding"/>
    <property type="evidence" value="ECO:0007669"/>
    <property type="project" value="UniProtKB-KW"/>
</dbReference>
<dbReference type="OrthoDB" id="626362at2"/>
<dbReference type="InterPro" id="IPR024026">
    <property type="entry name" value="3'-RNA_MeTfrase_Hen1_bac"/>
</dbReference>
<comment type="catalytic activity">
    <reaction evidence="12">
        <text>small RNA 3'-end nucleotide + S-adenosyl-L-methionine = small RNA 3'-end 2'-O-methylnucleotide + S-adenosyl-L-homocysteine + H(+)</text>
        <dbReference type="Rhea" id="RHEA:37887"/>
        <dbReference type="Rhea" id="RHEA-COMP:10415"/>
        <dbReference type="Rhea" id="RHEA-COMP:10416"/>
        <dbReference type="ChEBI" id="CHEBI:15378"/>
        <dbReference type="ChEBI" id="CHEBI:57856"/>
        <dbReference type="ChEBI" id="CHEBI:59789"/>
        <dbReference type="ChEBI" id="CHEBI:74896"/>
        <dbReference type="ChEBI" id="CHEBI:74898"/>
        <dbReference type="EC" id="2.1.1.386"/>
    </reaction>
</comment>
<keyword evidence="5" id="KW-0808">Transferase</keyword>
<keyword evidence="8" id="KW-0460">Magnesium</keyword>
<dbReference type="PANTHER" id="PTHR21404">
    <property type="entry name" value="HEN1"/>
    <property type="match status" value="1"/>
</dbReference>
<dbReference type="SUPFAM" id="SSF53335">
    <property type="entry name" value="S-adenosyl-L-methionine-dependent methyltransferases"/>
    <property type="match status" value="1"/>
</dbReference>
<dbReference type="PANTHER" id="PTHR21404:SF3">
    <property type="entry name" value="SMALL RNA 2'-O-METHYLTRANSFERASE"/>
    <property type="match status" value="1"/>
</dbReference>
<evidence type="ECO:0000256" key="10">
    <source>
        <dbReference type="ARBA" id="ARBA00023158"/>
    </source>
</evidence>
<dbReference type="RefSeq" id="WP_145360609.1">
    <property type="nucleotide sequence ID" value="NZ_CP036265.1"/>
</dbReference>
<sequence length="475" mass="51293">MFLSLATTAPRAADLGFLLQKHPERTFRRELSVGVATVFYPEATDERCEVCLLLEPDPVKLAREAMKHGGSGGGPNSGGYADAKPYLAGSLLSVAIGRCFNSALGGRAKDRVERLTEDWPLTITLPALACRGGPEAVRAAWEPLGYDCDVAALPLDPERPTWGDAAVCRVTLTGAQPIPAVLNHLAVLLPALEGDRHHYVGDAEVEKLLRRGGEWLATHPHRDRLVAFSLKRRGSLVADALEQLDELAESAAPTAAEAPAAPPAADSPRGPRLHEQRLDAIVGVLTESARGIASVADLGCGEGKLLRRLIDEPRFDRLIGMDVSAPLLARTADRLHLDRSGLRDRVALIQGSLTLRDDRLSGFDAAVLCEVIEHLDPHRLDAVAASVFGCAAPGTVVLTTPNREYNAAWETLPAGAFRHGDHRFEWTRAEFAAWTDAVAARYRYAVERRPLGEDHPELGPPSQLAIFTRQGERGA</sequence>
<protein>
    <recommendedName>
        <fullName evidence="3">Small RNA 2'-O-methyltransferase</fullName>
        <ecNumber evidence="11">2.1.1.386</ecNumber>
    </recommendedName>
</protein>
<evidence type="ECO:0000256" key="2">
    <source>
        <dbReference type="ARBA" id="ARBA00009026"/>
    </source>
</evidence>
<comment type="cofactor">
    <cofactor evidence="1">
        <name>Mg(2+)</name>
        <dbReference type="ChEBI" id="CHEBI:18420"/>
    </cofactor>
</comment>
<dbReference type="AlphaFoldDB" id="A0A517PE77"/>
<name>A0A517PE77_9PLAN</name>
<evidence type="ECO:0000256" key="12">
    <source>
        <dbReference type="ARBA" id="ARBA00048418"/>
    </source>
</evidence>
<dbReference type="GO" id="GO:0046872">
    <property type="term" value="F:metal ion binding"/>
    <property type="evidence" value="ECO:0007669"/>
    <property type="project" value="UniProtKB-KW"/>
</dbReference>
<evidence type="ECO:0000256" key="11">
    <source>
        <dbReference type="ARBA" id="ARBA00035025"/>
    </source>
</evidence>
<dbReference type="GO" id="GO:0031047">
    <property type="term" value="P:regulatory ncRNA-mediated gene silencing"/>
    <property type="evidence" value="ECO:0007669"/>
    <property type="project" value="UniProtKB-KW"/>
</dbReference>
<dbReference type="Gene3D" id="3.30.1610.20">
    <property type="entry name" value="Hen1, N-terminal domain"/>
    <property type="match status" value="1"/>
</dbReference>
<evidence type="ECO:0000259" key="15">
    <source>
        <dbReference type="Pfam" id="PF12623"/>
    </source>
</evidence>
<dbReference type="InterPro" id="IPR024740">
    <property type="entry name" value="Hen1_N"/>
</dbReference>
<feature type="compositionally biased region" description="Low complexity" evidence="13">
    <location>
        <begin position="249"/>
        <end position="268"/>
    </location>
</feature>